<dbReference type="PANTHER" id="PTHR30015">
    <property type="entry name" value="MRR RESTRICTION SYSTEM PROTEIN"/>
    <property type="match status" value="1"/>
</dbReference>
<keyword evidence="3" id="KW-0378">Hydrolase</keyword>
<evidence type="ECO:0000313" key="4">
    <source>
        <dbReference type="Proteomes" id="UP000265431"/>
    </source>
</evidence>
<dbReference type="RefSeq" id="WP_119378999.1">
    <property type="nucleotide sequence ID" value="NZ_QWGB01000005.1"/>
</dbReference>
<dbReference type="Gene3D" id="3.40.1350.10">
    <property type="match status" value="1"/>
</dbReference>
<evidence type="ECO:0000313" key="3">
    <source>
        <dbReference type="EMBL" id="RIJ23811.1"/>
    </source>
</evidence>
<dbReference type="EMBL" id="QWGB01000005">
    <property type="protein sequence ID" value="RIJ23811.1"/>
    <property type="molecule type" value="Genomic_DNA"/>
</dbReference>
<dbReference type="GO" id="GO:0009307">
    <property type="term" value="P:DNA restriction-modification system"/>
    <property type="evidence" value="ECO:0007669"/>
    <property type="project" value="InterPro"/>
</dbReference>
<gene>
    <name evidence="3" type="ORF">D1224_06010</name>
</gene>
<feature type="transmembrane region" description="Helical" evidence="1">
    <location>
        <begin position="9"/>
        <end position="26"/>
    </location>
</feature>
<keyword evidence="1" id="KW-1133">Transmembrane helix</keyword>
<dbReference type="AlphaFoldDB" id="A0A399QZ38"/>
<evidence type="ECO:0000256" key="1">
    <source>
        <dbReference type="SAM" id="Phobius"/>
    </source>
</evidence>
<feature type="domain" description="Restriction endonuclease type IV Mrr" evidence="2">
    <location>
        <begin position="163"/>
        <end position="267"/>
    </location>
</feature>
<dbReference type="Proteomes" id="UP000265431">
    <property type="component" value="Unassembled WGS sequence"/>
</dbReference>
<keyword evidence="1" id="KW-0812">Transmembrane</keyword>
<accession>A0A399QZ38</accession>
<reference evidence="3 4" key="1">
    <citation type="submission" date="2018-08" db="EMBL/GenBank/DDBJ databases">
        <title>Henriciella mobilis sp. nov., isolated from seawater.</title>
        <authorList>
            <person name="Cheng H."/>
            <person name="Wu Y.-H."/>
            <person name="Xu X.-W."/>
            <person name="Guo L.-L."/>
        </authorList>
    </citation>
    <scope>NUCLEOTIDE SEQUENCE [LARGE SCALE GENOMIC DNA]</scope>
    <source>
        <strain evidence="3 4">CCUG66934</strain>
    </source>
</reference>
<keyword evidence="4" id="KW-1185">Reference proteome</keyword>
<sequence>MAKESESEIIAKFAAAMIGGLILTLFDGTRGGGIFIFLGAAIALAIRLAWKSAEGRALEARQEKALASAERLIASTVNDHIDTLADRRHTLVRQDRYGVVDAKDWNREVQHFFDKVVLPKLSAQETKAVAKANVSDVMKRLLDDRVAEHGAKRDISRNVPEGITPLDFEVLCASAFKKQGWAAWTTQGSGDQGADVIAQYKQLKVVVQCKLYAGKVGNKAVQEVHAAKTFYGADMALVVCKVGYTISAQQLAQSSRVTILTYDELSDFAETLRKSLQAQAAEQSA</sequence>
<dbReference type="Pfam" id="PF04471">
    <property type="entry name" value="Mrr_cat"/>
    <property type="match status" value="1"/>
</dbReference>
<dbReference type="GO" id="GO:0015666">
    <property type="term" value="F:restriction endodeoxyribonuclease activity"/>
    <property type="evidence" value="ECO:0007669"/>
    <property type="project" value="TreeGrafter"/>
</dbReference>
<dbReference type="InterPro" id="IPR052906">
    <property type="entry name" value="Type_IV_Methyl-Rstrct_Enzyme"/>
</dbReference>
<keyword evidence="3" id="KW-0255">Endonuclease</keyword>
<name>A0A399QZ38_9PROT</name>
<dbReference type="OrthoDB" id="9797274at2"/>
<protein>
    <submittedName>
        <fullName evidence="3">Restriction endonuclease</fullName>
    </submittedName>
</protein>
<keyword evidence="1" id="KW-0472">Membrane</keyword>
<keyword evidence="3" id="KW-0540">Nuclease</keyword>
<dbReference type="InterPro" id="IPR011856">
    <property type="entry name" value="tRNA_endonuc-like_dom_sf"/>
</dbReference>
<comment type="caution">
    <text evidence="3">The sequence shown here is derived from an EMBL/GenBank/DDBJ whole genome shotgun (WGS) entry which is preliminary data.</text>
</comment>
<dbReference type="InterPro" id="IPR007560">
    <property type="entry name" value="Restrct_endonuc_IV_Mrr"/>
</dbReference>
<organism evidence="3 4">
    <name type="scientific">Henriciella barbarensis</name>
    <dbReference type="NCBI Taxonomy" id="86342"/>
    <lineage>
        <taxon>Bacteria</taxon>
        <taxon>Pseudomonadati</taxon>
        <taxon>Pseudomonadota</taxon>
        <taxon>Alphaproteobacteria</taxon>
        <taxon>Hyphomonadales</taxon>
        <taxon>Hyphomonadaceae</taxon>
        <taxon>Henriciella</taxon>
    </lineage>
</organism>
<dbReference type="GO" id="GO:0003677">
    <property type="term" value="F:DNA binding"/>
    <property type="evidence" value="ECO:0007669"/>
    <property type="project" value="InterPro"/>
</dbReference>
<dbReference type="SUPFAM" id="SSF52980">
    <property type="entry name" value="Restriction endonuclease-like"/>
    <property type="match status" value="1"/>
</dbReference>
<dbReference type="InterPro" id="IPR011335">
    <property type="entry name" value="Restrct_endonuc-II-like"/>
</dbReference>
<evidence type="ECO:0000259" key="2">
    <source>
        <dbReference type="Pfam" id="PF04471"/>
    </source>
</evidence>
<dbReference type="PANTHER" id="PTHR30015:SF6">
    <property type="entry name" value="SLL1429 PROTEIN"/>
    <property type="match status" value="1"/>
</dbReference>
<feature type="transmembrane region" description="Helical" evidence="1">
    <location>
        <begin position="32"/>
        <end position="50"/>
    </location>
</feature>
<proteinExistence type="predicted"/>